<organism evidence="2 3">
    <name type="scientific">Porphyromonas canoris</name>
    <dbReference type="NCBI Taxonomy" id="36875"/>
    <lineage>
        <taxon>Bacteria</taxon>
        <taxon>Pseudomonadati</taxon>
        <taxon>Bacteroidota</taxon>
        <taxon>Bacteroidia</taxon>
        <taxon>Bacteroidales</taxon>
        <taxon>Porphyromonadaceae</taxon>
        <taxon>Porphyromonas</taxon>
    </lineage>
</organism>
<evidence type="ECO:0000313" key="3">
    <source>
        <dbReference type="Proteomes" id="UP000030101"/>
    </source>
</evidence>
<evidence type="ECO:0008006" key="4">
    <source>
        <dbReference type="Google" id="ProtNLM"/>
    </source>
</evidence>
<sequence>MNRFIYKSILLLLALISVSACSKHSKERHSGVEVKVIHTTKEKDSLWAYTFSSTNTVLRSHEYGTSFILPDTVGMDTVLIHVLYTSGGELIMPLLPENSKNKILIDLDKQSIKTGKKSPNKDFASYAQALSFPLADVDSVMMKKFISLVQEDPNSIAALTYNDFLKELSGSSLVADTLLGGPSESGYLYIADRLFPLRTDMSYRKDLSFTFFADNMLYTFTKDPGKEKKKKISDRWGKHPYFVVTAMQNWSTDSIGRANEKSWISLADSLQVPVIALFTNSDTIPKDLLKKRRHKLAYIPIADSIALATRIAEQLYIYEEPYYMLFDSTYVARYQEKEAKIFEQKLREIILKK</sequence>
<dbReference type="EMBL" id="JQZV01000013">
    <property type="protein sequence ID" value="KGN91791.1"/>
    <property type="molecule type" value="Genomic_DNA"/>
</dbReference>
<feature type="chain" id="PRO_5045130572" description="Lipoprotein" evidence="1">
    <location>
        <begin position="23"/>
        <end position="353"/>
    </location>
</feature>
<keyword evidence="3" id="KW-1185">Reference proteome</keyword>
<dbReference type="Proteomes" id="UP000030101">
    <property type="component" value="Unassembled WGS sequence"/>
</dbReference>
<dbReference type="RefSeq" id="WP_036791284.1">
    <property type="nucleotide sequence ID" value="NZ_JQZV01000013.1"/>
</dbReference>
<keyword evidence="1" id="KW-0732">Signal</keyword>
<gene>
    <name evidence="2" type="ORF">HQ43_06795</name>
</gene>
<protein>
    <recommendedName>
        <fullName evidence="4">Lipoprotein</fullName>
    </recommendedName>
</protein>
<reference evidence="2 3" key="1">
    <citation type="submission" date="2014-08" db="EMBL/GenBank/DDBJ databases">
        <title>Porphyromonas canoris strain:OH2762 Genome sequencing.</title>
        <authorList>
            <person name="Wallis C."/>
            <person name="Deusch O."/>
            <person name="O'Flynn C."/>
            <person name="Davis I."/>
            <person name="Jospin G."/>
            <person name="Darling A.E."/>
            <person name="Coil D.A."/>
            <person name="Alexiev A."/>
            <person name="Horsfall A."/>
            <person name="Kirkwood N."/>
            <person name="Harris S."/>
            <person name="Eisen J.A."/>
        </authorList>
    </citation>
    <scope>NUCLEOTIDE SEQUENCE [LARGE SCALE GENOMIC DNA]</scope>
    <source>
        <strain evidence="3">COT-108 OH2762</strain>
    </source>
</reference>
<comment type="caution">
    <text evidence="2">The sequence shown here is derived from an EMBL/GenBank/DDBJ whole genome shotgun (WGS) entry which is preliminary data.</text>
</comment>
<proteinExistence type="predicted"/>
<feature type="signal peptide" evidence="1">
    <location>
        <begin position="1"/>
        <end position="22"/>
    </location>
</feature>
<accession>A0ABR4XJX7</accession>
<evidence type="ECO:0000313" key="2">
    <source>
        <dbReference type="EMBL" id="KGN91791.1"/>
    </source>
</evidence>
<evidence type="ECO:0000256" key="1">
    <source>
        <dbReference type="SAM" id="SignalP"/>
    </source>
</evidence>
<name>A0ABR4XJX7_9PORP</name>
<dbReference type="PROSITE" id="PS51257">
    <property type="entry name" value="PROKAR_LIPOPROTEIN"/>
    <property type="match status" value="1"/>
</dbReference>